<dbReference type="InterPro" id="IPR002549">
    <property type="entry name" value="AI-2E-like"/>
</dbReference>
<feature type="transmembrane region" description="Helical" evidence="8">
    <location>
        <begin position="37"/>
        <end position="55"/>
    </location>
</feature>
<feature type="transmembrane region" description="Helical" evidence="8">
    <location>
        <begin position="246"/>
        <end position="279"/>
    </location>
</feature>
<dbReference type="Pfam" id="PF01594">
    <property type="entry name" value="AI-2E_transport"/>
    <property type="match status" value="1"/>
</dbReference>
<accession>A0A940DPF6</accession>
<evidence type="ECO:0000256" key="1">
    <source>
        <dbReference type="ARBA" id="ARBA00004651"/>
    </source>
</evidence>
<evidence type="ECO:0000256" key="5">
    <source>
        <dbReference type="ARBA" id="ARBA00022692"/>
    </source>
</evidence>
<dbReference type="PANTHER" id="PTHR21716">
    <property type="entry name" value="TRANSMEMBRANE PROTEIN"/>
    <property type="match status" value="1"/>
</dbReference>
<dbReference type="PANTHER" id="PTHR21716:SF53">
    <property type="entry name" value="PERMEASE PERM-RELATED"/>
    <property type="match status" value="1"/>
</dbReference>
<evidence type="ECO:0000256" key="6">
    <source>
        <dbReference type="ARBA" id="ARBA00022989"/>
    </source>
</evidence>
<keyword evidence="7 8" id="KW-0472">Membrane</keyword>
<feature type="transmembrane region" description="Helical" evidence="8">
    <location>
        <begin position="155"/>
        <end position="181"/>
    </location>
</feature>
<dbReference type="EMBL" id="JADIMJ010000109">
    <property type="protein sequence ID" value="MBO8454486.1"/>
    <property type="molecule type" value="Genomic_DNA"/>
</dbReference>
<evidence type="ECO:0000256" key="8">
    <source>
        <dbReference type="SAM" id="Phobius"/>
    </source>
</evidence>
<organism evidence="9 10">
    <name type="scientific">Candidatus Cryptobacteroides gallistercoris</name>
    <dbReference type="NCBI Taxonomy" id="2840765"/>
    <lineage>
        <taxon>Bacteria</taxon>
        <taxon>Pseudomonadati</taxon>
        <taxon>Bacteroidota</taxon>
        <taxon>Bacteroidia</taxon>
        <taxon>Bacteroidales</taxon>
        <taxon>Candidatus Cryptobacteroides</taxon>
    </lineage>
</organism>
<evidence type="ECO:0000256" key="3">
    <source>
        <dbReference type="ARBA" id="ARBA00022448"/>
    </source>
</evidence>
<sequence>MEKERNIDKLARYIMITACAAVILAFCWFFRDVIIYMLVAGVVALIGRPVMNLFNKIRIKGKTLPQWLYAILTIIIILAVFLSAVTLLVPVISGIAKDISMANIESAAMSVVSALKDLNIFLVETFPSLGPDFRIENVILGGLKDFTDITMFSSFFSSAASFVANFGIGLCAVVFISFFFIKDGNLFPNMIAAIVPDRHEKNARAAYADIEHLLSRYFLGLIVEMAGVAVIDFLGLMFIAKTGFNSAIGIAFVCGVMNIIPYVGPWLGGAIGTVLAVTMKYVCLDGSGLDVSFWVFVLILIGIFLASQIIDNYIFQPLVYSSSIRANVLEIFIVLLMAGHIGGIMGMLVAIPCYTVLRVIGIRFFGHVKFVRRLTGSPDPGQDNERQGQ</sequence>
<comment type="caution">
    <text evidence="9">The sequence shown here is derived from an EMBL/GenBank/DDBJ whole genome shotgun (WGS) entry which is preliminary data.</text>
</comment>
<feature type="transmembrane region" description="Helical" evidence="8">
    <location>
        <begin position="217"/>
        <end position="240"/>
    </location>
</feature>
<keyword evidence="6 8" id="KW-1133">Transmembrane helix</keyword>
<evidence type="ECO:0000256" key="2">
    <source>
        <dbReference type="ARBA" id="ARBA00009773"/>
    </source>
</evidence>
<feature type="transmembrane region" description="Helical" evidence="8">
    <location>
        <begin position="12"/>
        <end position="31"/>
    </location>
</feature>
<evidence type="ECO:0000256" key="4">
    <source>
        <dbReference type="ARBA" id="ARBA00022475"/>
    </source>
</evidence>
<keyword evidence="3" id="KW-0813">Transport</keyword>
<name>A0A940DPF6_9BACT</name>
<feature type="transmembrane region" description="Helical" evidence="8">
    <location>
        <begin position="330"/>
        <end position="357"/>
    </location>
</feature>
<protein>
    <submittedName>
        <fullName evidence="9">AI-2E family transporter</fullName>
    </submittedName>
</protein>
<gene>
    <name evidence="9" type="ORF">IAC07_07190</name>
</gene>
<evidence type="ECO:0000313" key="10">
    <source>
        <dbReference type="Proteomes" id="UP000771749"/>
    </source>
</evidence>
<proteinExistence type="inferred from homology"/>
<comment type="similarity">
    <text evidence="2">Belongs to the autoinducer-2 exporter (AI-2E) (TC 2.A.86) family.</text>
</comment>
<feature type="transmembrane region" description="Helical" evidence="8">
    <location>
        <begin position="291"/>
        <end position="310"/>
    </location>
</feature>
<comment type="subcellular location">
    <subcellularLocation>
        <location evidence="1">Cell membrane</location>
        <topology evidence="1">Multi-pass membrane protein</topology>
    </subcellularLocation>
</comment>
<evidence type="ECO:0000256" key="7">
    <source>
        <dbReference type="ARBA" id="ARBA00023136"/>
    </source>
</evidence>
<dbReference type="AlphaFoldDB" id="A0A940DPF6"/>
<dbReference type="GO" id="GO:0055085">
    <property type="term" value="P:transmembrane transport"/>
    <property type="evidence" value="ECO:0007669"/>
    <property type="project" value="TreeGrafter"/>
</dbReference>
<reference evidence="9" key="1">
    <citation type="submission" date="2020-10" db="EMBL/GenBank/DDBJ databases">
        <authorList>
            <person name="Gilroy R."/>
        </authorList>
    </citation>
    <scope>NUCLEOTIDE SEQUENCE</scope>
    <source>
        <strain evidence="9">F1-3629</strain>
    </source>
</reference>
<feature type="transmembrane region" description="Helical" evidence="8">
    <location>
        <begin position="67"/>
        <end position="92"/>
    </location>
</feature>
<dbReference type="Proteomes" id="UP000771749">
    <property type="component" value="Unassembled WGS sequence"/>
</dbReference>
<evidence type="ECO:0000313" key="9">
    <source>
        <dbReference type="EMBL" id="MBO8454486.1"/>
    </source>
</evidence>
<keyword evidence="5 8" id="KW-0812">Transmembrane</keyword>
<reference evidence="9" key="2">
    <citation type="journal article" date="2021" name="PeerJ">
        <title>Extensive microbial diversity within the chicken gut microbiome revealed by metagenomics and culture.</title>
        <authorList>
            <person name="Gilroy R."/>
            <person name="Ravi A."/>
            <person name="Getino M."/>
            <person name="Pursley I."/>
            <person name="Horton D.L."/>
            <person name="Alikhan N.F."/>
            <person name="Baker D."/>
            <person name="Gharbi K."/>
            <person name="Hall N."/>
            <person name="Watson M."/>
            <person name="Adriaenssens E.M."/>
            <person name="Foster-Nyarko E."/>
            <person name="Jarju S."/>
            <person name="Secka A."/>
            <person name="Antonio M."/>
            <person name="Oren A."/>
            <person name="Chaudhuri R.R."/>
            <person name="La Ragione R."/>
            <person name="Hildebrand F."/>
            <person name="Pallen M.J."/>
        </authorList>
    </citation>
    <scope>NUCLEOTIDE SEQUENCE</scope>
    <source>
        <strain evidence="9">F1-3629</strain>
    </source>
</reference>
<dbReference type="GO" id="GO:0005886">
    <property type="term" value="C:plasma membrane"/>
    <property type="evidence" value="ECO:0007669"/>
    <property type="project" value="UniProtKB-SubCell"/>
</dbReference>
<keyword evidence="4" id="KW-1003">Cell membrane</keyword>